<dbReference type="PANTHER" id="PTHR43316:SF3">
    <property type="entry name" value="HALOACID DEHALOGENASE, TYPE II (AFU_ORTHOLOGUE AFUA_2G07750)-RELATED"/>
    <property type="match status" value="1"/>
</dbReference>
<dbReference type="STRING" id="28094.SAMN06295900_106200"/>
<dbReference type="Gene3D" id="1.10.150.750">
    <property type="match status" value="1"/>
</dbReference>
<protein>
    <submittedName>
        <fullName evidence="2">Putative hydrolase of the HAD superfamily</fullName>
    </submittedName>
</protein>
<dbReference type="PANTHER" id="PTHR43316">
    <property type="entry name" value="HYDROLASE, HALOACID DELAHOGENASE-RELATED"/>
    <property type="match status" value="1"/>
</dbReference>
<accession>A0A1X7ES24</accession>
<reference evidence="3" key="1">
    <citation type="submission" date="2017-04" db="EMBL/GenBank/DDBJ databases">
        <authorList>
            <person name="Varghese N."/>
            <person name="Submissions S."/>
        </authorList>
    </citation>
    <scope>NUCLEOTIDE SEQUENCE [LARGE SCALE GENOMIC DNA]</scope>
    <source>
        <strain evidence="3">Ballard 720</strain>
    </source>
</reference>
<sequence length="260" mass="28954">MTEQLRPALPFPYQPQRNAIKDELMKLTDFKVLTFDVVGTLIDFEQGVLASVRRLGGPAARDLSDEQIFEPYMRGRARFPGRSSHEMANVYLSLAKELGLPDDAQSAAAFQRDVLEWPAFADSVEALKRLRKHFRLVAMTNADRVALSSYAHTLGDPFDDSVCCDETGVAKPDPQFFAYNRGRQAAFGYKFREILHTAQSQYHDIGVATQLGYATCWIERRQGQKGFGATPVPERITTPTFCFPTLAALADAVEAELALA</sequence>
<evidence type="ECO:0000256" key="1">
    <source>
        <dbReference type="ARBA" id="ARBA00022801"/>
    </source>
</evidence>
<dbReference type="InterPro" id="IPR051540">
    <property type="entry name" value="S-2-haloacid_dehalogenase"/>
</dbReference>
<dbReference type="InterPro" id="IPR006439">
    <property type="entry name" value="HAD-SF_hydro_IA"/>
</dbReference>
<gene>
    <name evidence="2" type="ORF">SAMN06295900_106200</name>
</gene>
<keyword evidence="3" id="KW-1185">Reference proteome</keyword>
<evidence type="ECO:0000313" key="3">
    <source>
        <dbReference type="Proteomes" id="UP000192911"/>
    </source>
</evidence>
<dbReference type="AlphaFoldDB" id="A0A1X7ES24"/>
<organism evidence="2 3">
    <name type="scientific">Trinickia caryophylli</name>
    <name type="common">Paraburkholderia caryophylli</name>
    <dbReference type="NCBI Taxonomy" id="28094"/>
    <lineage>
        <taxon>Bacteria</taxon>
        <taxon>Pseudomonadati</taxon>
        <taxon>Pseudomonadota</taxon>
        <taxon>Betaproteobacteria</taxon>
        <taxon>Burkholderiales</taxon>
        <taxon>Burkholderiaceae</taxon>
        <taxon>Trinickia</taxon>
    </lineage>
</organism>
<dbReference type="InterPro" id="IPR023214">
    <property type="entry name" value="HAD_sf"/>
</dbReference>
<dbReference type="EMBL" id="FXAH01000006">
    <property type="protein sequence ID" value="SMF38880.1"/>
    <property type="molecule type" value="Genomic_DNA"/>
</dbReference>
<dbReference type="Proteomes" id="UP000192911">
    <property type="component" value="Unassembled WGS sequence"/>
</dbReference>
<dbReference type="NCBIfam" id="TIGR01493">
    <property type="entry name" value="HAD-SF-IA-v2"/>
    <property type="match status" value="1"/>
</dbReference>
<keyword evidence="1 2" id="KW-0378">Hydrolase</keyword>
<dbReference type="SUPFAM" id="SSF56784">
    <property type="entry name" value="HAD-like"/>
    <property type="match status" value="1"/>
</dbReference>
<name>A0A1X7ES24_TRICW</name>
<dbReference type="InterPro" id="IPR036412">
    <property type="entry name" value="HAD-like_sf"/>
</dbReference>
<dbReference type="Pfam" id="PF00702">
    <property type="entry name" value="Hydrolase"/>
    <property type="match status" value="1"/>
</dbReference>
<dbReference type="Gene3D" id="3.40.50.1000">
    <property type="entry name" value="HAD superfamily/HAD-like"/>
    <property type="match status" value="1"/>
</dbReference>
<evidence type="ECO:0000313" key="2">
    <source>
        <dbReference type="EMBL" id="SMF38880.1"/>
    </source>
</evidence>
<dbReference type="GO" id="GO:0016787">
    <property type="term" value="F:hydrolase activity"/>
    <property type="evidence" value="ECO:0007669"/>
    <property type="project" value="UniProtKB-KW"/>
</dbReference>
<proteinExistence type="predicted"/>